<protein>
    <submittedName>
        <fullName evidence="2">Uncharacterized protein</fullName>
    </submittedName>
</protein>
<evidence type="ECO:0000313" key="2">
    <source>
        <dbReference type="EMBL" id="CDK29287.1"/>
    </source>
</evidence>
<reference evidence="2" key="2">
    <citation type="submission" date="2014-02" db="EMBL/GenBank/DDBJ databases">
        <title>Complete DNA sequence of /Kuraishia capsulata/ illustrates novel genomic features among budding yeasts (/Saccharomycotina/).</title>
        <authorList>
            <person name="Morales L."/>
            <person name="Noel B."/>
            <person name="Porcel B."/>
            <person name="Marcet-Houben M."/>
            <person name="Hullo M-F."/>
            <person name="Sacerdot C."/>
            <person name="Tekaia F."/>
            <person name="Leh-Louis V."/>
            <person name="Despons L."/>
            <person name="Khanna V."/>
            <person name="Aury J-M."/>
            <person name="Barbe V."/>
            <person name="Couloux A."/>
            <person name="Labadie K."/>
            <person name="Pelletier E."/>
            <person name="Souciet J-L."/>
            <person name="Boekhout T."/>
            <person name="Gabaldon T."/>
            <person name="Wincker P."/>
            <person name="Dujon B."/>
        </authorList>
    </citation>
    <scope>NUCLEOTIDE SEQUENCE</scope>
    <source>
        <strain evidence="2">CBS 1993</strain>
    </source>
</reference>
<organism evidence="2 3">
    <name type="scientific">Kuraishia capsulata CBS 1993</name>
    <dbReference type="NCBI Taxonomy" id="1382522"/>
    <lineage>
        <taxon>Eukaryota</taxon>
        <taxon>Fungi</taxon>
        <taxon>Dikarya</taxon>
        <taxon>Ascomycota</taxon>
        <taxon>Saccharomycotina</taxon>
        <taxon>Pichiomycetes</taxon>
        <taxon>Pichiales</taxon>
        <taxon>Pichiaceae</taxon>
        <taxon>Kuraishia</taxon>
    </lineage>
</organism>
<dbReference type="Proteomes" id="UP000019384">
    <property type="component" value="Unassembled WGS sequence"/>
</dbReference>
<dbReference type="RefSeq" id="XP_022461274.1">
    <property type="nucleotide sequence ID" value="XM_022600454.1"/>
</dbReference>
<proteinExistence type="predicted"/>
<reference evidence="2" key="1">
    <citation type="submission" date="2013-12" db="EMBL/GenBank/DDBJ databases">
        <authorList>
            <person name="Genoscope - CEA"/>
        </authorList>
    </citation>
    <scope>NUCLEOTIDE SEQUENCE</scope>
    <source>
        <strain evidence="2">CBS 1993</strain>
    </source>
</reference>
<gene>
    <name evidence="2" type="ORF">KUCA_T00005275001</name>
</gene>
<dbReference type="AlphaFoldDB" id="W6MUH5"/>
<feature type="compositionally biased region" description="Polar residues" evidence="1">
    <location>
        <begin position="1"/>
        <end position="12"/>
    </location>
</feature>
<feature type="compositionally biased region" description="Polar residues" evidence="1">
    <location>
        <begin position="69"/>
        <end position="83"/>
    </location>
</feature>
<feature type="region of interest" description="Disordered" evidence="1">
    <location>
        <begin position="1"/>
        <end position="138"/>
    </location>
</feature>
<accession>W6MUH5</accession>
<keyword evidence="3" id="KW-1185">Reference proteome</keyword>
<dbReference type="HOGENOM" id="CLU_511967_0_0_1"/>
<sequence>MEDTLATVSPTVTEAEPSADVAVNSTSEKSLAVKTEEETESIPRSLDPSKMSVPPALPVRAHDDGLEPAQNSIADTTASSVRSIRSDGLASEAIPPQLPARHPRGDMEEIELDSPKLPPRRTEASPLLSPPPELPSRKHRNERITSLASDFQFTGFAQKQRSISGLSTPVEPQCEEIDASKYKADSTLFGFVAQLELVDEYVELLRDTEDAADDYTVDLGWEGILADLDERRGLDSLYEDMAGGKAKGFEWWFTKSYLSESSNPIDGKWSNLLNSFEFGTPNDDKVRQFLQFSLNKTPASELAYRIIRSTEFLDPLFLISTLESEPGLAKSLTSALEEESLFGSVSPQFQTQILLRGFDPLLEQIVLKILESQSFDIGSFNDLFSGTPPSIFIPHYAIWKEYHSLKHGLKYPEKSRQVSTKLANKQRHLLSKKEKSQQQYNELLNNYQQLNEERFHNERLIGNLSKANDKLKAELATRTRELNSMLSNFDVIKINNDKNLGIAKINFDLSKEVAGLQKDVAALKQEIEKIKK</sequence>
<dbReference type="OrthoDB" id="4084298at2759"/>
<name>W6MUH5_9ASCO</name>
<evidence type="ECO:0000256" key="1">
    <source>
        <dbReference type="SAM" id="MobiDB-lite"/>
    </source>
</evidence>
<dbReference type="EMBL" id="HG793130">
    <property type="protein sequence ID" value="CDK29287.1"/>
    <property type="molecule type" value="Genomic_DNA"/>
</dbReference>
<evidence type="ECO:0000313" key="3">
    <source>
        <dbReference type="Proteomes" id="UP000019384"/>
    </source>
</evidence>
<dbReference type="GeneID" id="34522662"/>